<keyword evidence="5" id="KW-0378">Hydrolase</keyword>
<proteinExistence type="predicted"/>
<dbReference type="SUPFAM" id="SSF53474">
    <property type="entry name" value="alpha/beta-Hydrolases"/>
    <property type="match status" value="1"/>
</dbReference>
<evidence type="ECO:0000256" key="4">
    <source>
        <dbReference type="ARBA" id="ARBA00022729"/>
    </source>
</evidence>
<dbReference type="PANTHER" id="PTHR38050:SF2">
    <property type="entry name" value="FERULOYL ESTERASE C-RELATED"/>
    <property type="match status" value="1"/>
</dbReference>
<sequence length="300" mass="32553">MQGRQLSVLLLIIVLLLSCLPAAAREPPLTAVATSAAPLWPGTTVHTLQVNGVERAYRLHLPPAARRSGPLPLVLNFHGLGSSAARQETISGFSPLADRHGFAVVYPQALPNQRGHPHWNTRRSEDQQADLDFVRALLAELQLRYPIDRQRIYATGLSNGGGMANLLAGEMADSFAAVATVAGAYYDFADYRPARPIPILAFHGSADRIVPYAGRGQLPAIRRWAAFWAQHNHCGPVPATMQQQGAIRVERWSGAAEVILYTLEGHGHAWPGMTRPGAIAAGPVDASARIWAFFARHRLP</sequence>
<evidence type="ECO:0000256" key="1">
    <source>
        <dbReference type="ARBA" id="ARBA00004613"/>
    </source>
</evidence>
<dbReference type="RefSeq" id="WP_182621294.1">
    <property type="nucleotide sequence ID" value="NZ_JACIUV010000001.1"/>
</dbReference>
<dbReference type="GO" id="GO:0030600">
    <property type="term" value="F:feruloyl esterase activity"/>
    <property type="evidence" value="ECO:0007669"/>
    <property type="project" value="InterPro"/>
</dbReference>
<dbReference type="PANTHER" id="PTHR38050">
    <property type="match status" value="1"/>
</dbReference>
<keyword evidence="6" id="KW-0119">Carbohydrate metabolism</keyword>
<organism evidence="9 10">
    <name type="scientific">Stenotrophomonas koreensis</name>
    <dbReference type="NCBI Taxonomy" id="266128"/>
    <lineage>
        <taxon>Bacteria</taxon>
        <taxon>Pseudomonadati</taxon>
        <taxon>Pseudomonadota</taxon>
        <taxon>Gammaproteobacteria</taxon>
        <taxon>Lysobacterales</taxon>
        <taxon>Lysobacteraceae</taxon>
        <taxon>Stenotrophomonas</taxon>
    </lineage>
</organism>
<keyword evidence="7" id="KW-0624">Polysaccharide degradation</keyword>
<reference evidence="9 10" key="1">
    <citation type="submission" date="2020-08" db="EMBL/GenBank/DDBJ databases">
        <title>Stenotrophomonas sp. W1S232.</title>
        <authorList>
            <person name="Deng Y."/>
        </authorList>
    </citation>
    <scope>NUCLEOTIDE SEQUENCE [LARGE SCALE GENOMIC DNA]</scope>
    <source>
        <strain evidence="9 10">W1S232</strain>
    </source>
</reference>
<evidence type="ECO:0000256" key="6">
    <source>
        <dbReference type="ARBA" id="ARBA00023277"/>
    </source>
</evidence>
<protein>
    <submittedName>
        <fullName evidence="9">Prolyl oligopeptidase family serine peptidase</fullName>
    </submittedName>
</protein>
<keyword evidence="4 8" id="KW-0732">Signal</keyword>
<keyword evidence="2" id="KW-0964">Secreted</keyword>
<dbReference type="PROSITE" id="PS51257">
    <property type="entry name" value="PROKAR_LIPOPROTEIN"/>
    <property type="match status" value="1"/>
</dbReference>
<evidence type="ECO:0000313" key="9">
    <source>
        <dbReference type="EMBL" id="MBB1115921.1"/>
    </source>
</evidence>
<comment type="subcellular location">
    <subcellularLocation>
        <location evidence="1">Secreted</location>
    </subcellularLocation>
</comment>
<evidence type="ECO:0000256" key="3">
    <source>
        <dbReference type="ARBA" id="ARBA00022651"/>
    </source>
</evidence>
<evidence type="ECO:0000256" key="8">
    <source>
        <dbReference type="SAM" id="SignalP"/>
    </source>
</evidence>
<accession>A0A7W3YTD8</accession>
<evidence type="ECO:0000256" key="5">
    <source>
        <dbReference type="ARBA" id="ARBA00022801"/>
    </source>
</evidence>
<dbReference type="InterPro" id="IPR010126">
    <property type="entry name" value="Esterase_phb"/>
</dbReference>
<feature type="signal peptide" evidence="8">
    <location>
        <begin position="1"/>
        <end position="24"/>
    </location>
</feature>
<feature type="chain" id="PRO_5031430041" evidence="8">
    <location>
        <begin position="25"/>
        <end position="300"/>
    </location>
</feature>
<dbReference type="InterPro" id="IPR029058">
    <property type="entry name" value="AB_hydrolase_fold"/>
</dbReference>
<comment type="caution">
    <text evidence="9">The sequence shown here is derived from an EMBL/GenBank/DDBJ whole genome shotgun (WGS) entry which is preliminary data.</text>
</comment>
<dbReference type="AlphaFoldDB" id="A0A7W3YTD8"/>
<evidence type="ECO:0000256" key="2">
    <source>
        <dbReference type="ARBA" id="ARBA00022525"/>
    </source>
</evidence>
<dbReference type="InterPro" id="IPR043595">
    <property type="entry name" value="FaeB/C/D"/>
</dbReference>
<evidence type="ECO:0000256" key="7">
    <source>
        <dbReference type="ARBA" id="ARBA00023326"/>
    </source>
</evidence>
<dbReference type="GO" id="GO:0045493">
    <property type="term" value="P:xylan catabolic process"/>
    <property type="evidence" value="ECO:0007669"/>
    <property type="project" value="UniProtKB-KW"/>
</dbReference>
<name>A0A7W3YTD8_9GAMM</name>
<gene>
    <name evidence="9" type="ORF">H4O09_02420</name>
</gene>
<dbReference type="Pfam" id="PF10503">
    <property type="entry name" value="Esterase_PHB"/>
    <property type="match status" value="1"/>
</dbReference>
<dbReference type="Gene3D" id="3.40.50.1820">
    <property type="entry name" value="alpha/beta hydrolase"/>
    <property type="match status" value="1"/>
</dbReference>
<evidence type="ECO:0000313" key="10">
    <source>
        <dbReference type="Proteomes" id="UP000550609"/>
    </source>
</evidence>
<keyword evidence="3" id="KW-0858">Xylan degradation</keyword>
<dbReference type="GO" id="GO:0005576">
    <property type="term" value="C:extracellular region"/>
    <property type="evidence" value="ECO:0007669"/>
    <property type="project" value="UniProtKB-SubCell"/>
</dbReference>
<dbReference type="Proteomes" id="UP000550609">
    <property type="component" value="Unassembled WGS sequence"/>
</dbReference>
<dbReference type="EMBL" id="JACIUV010000001">
    <property type="protein sequence ID" value="MBB1115921.1"/>
    <property type="molecule type" value="Genomic_DNA"/>
</dbReference>